<reference evidence="2" key="3">
    <citation type="submission" date="2015-04" db="UniProtKB">
        <authorList>
            <consortium name="EnsemblPlants"/>
        </authorList>
    </citation>
    <scope>IDENTIFICATION</scope>
</reference>
<dbReference type="Gramene" id="LPERR03G18930.1">
    <property type="protein sequence ID" value="LPERR03G18930.1"/>
    <property type="gene ID" value="LPERR03G18930"/>
</dbReference>
<sequence>SSPASDSHTRHRAQSPPRPPHSHNCLSFLPRADLPSIRRSLLHALPQPRHPSCRFAICYHADPPAILIYVRRFTVDPPLPPRSAAAEASSLPISVLRSNAVVAFSSPIRRRLAISLIGRRQGILFFADPLPPRILLAEPPPSTPRWSRPLQNHLHRIKSNHTILRSLTPPTVDLPTPHAADRGWNVQKSTSPAVLHASWTLIL</sequence>
<reference evidence="3" key="2">
    <citation type="submission" date="2013-12" db="EMBL/GenBank/DDBJ databases">
        <authorList>
            <person name="Yu Y."/>
            <person name="Lee S."/>
            <person name="de Baynast K."/>
            <person name="Wissotski M."/>
            <person name="Liu L."/>
            <person name="Talag J."/>
            <person name="Goicoechea J."/>
            <person name="Angelova A."/>
            <person name="Jetty R."/>
            <person name="Kudrna D."/>
            <person name="Golser W."/>
            <person name="Rivera L."/>
            <person name="Zhang J."/>
            <person name="Wing R."/>
        </authorList>
    </citation>
    <scope>NUCLEOTIDE SEQUENCE</scope>
</reference>
<keyword evidence="3" id="KW-1185">Reference proteome</keyword>
<dbReference type="HOGENOM" id="CLU_1351976_0_0_1"/>
<protein>
    <submittedName>
        <fullName evidence="2">Uncharacterized protein</fullName>
    </submittedName>
</protein>
<feature type="region of interest" description="Disordered" evidence="1">
    <location>
        <begin position="1"/>
        <end position="24"/>
    </location>
</feature>
<name>A0A0D9VVG5_9ORYZ</name>
<dbReference type="AlphaFoldDB" id="A0A0D9VVG5"/>
<reference evidence="2 3" key="1">
    <citation type="submission" date="2012-08" db="EMBL/GenBank/DDBJ databases">
        <title>Oryza genome evolution.</title>
        <authorList>
            <person name="Wing R.A."/>
        </authorList>
    </citation>
    <scope>NUCLEOTIDE SEQUENCE</scope>
</reference>
<proteinExistence type="predicted"/>
<dbReference type="EnsemblPlants" id="LPERR03G18930.1">
    <property type="protein sequence ID" value="LPERR03G18930.1"/>
    <property type="gene ID" value="LPERR03G18930"/>
</dbReference>
<organism evidence="2 3">
    <name type="scientific">Leersia perrieri</name>
    <dbReference type="NCBI Taxonomy" id="77586"/>
    <lineage>
        <taxon>Eukaryota</taxon>
        <taxon>Viridiplantae</taxon>
        <taxon>Streptophyta</taxon>
        <taxon>Embryophyta</taxon>
        <taxon>Tracheophyta</taxon>
        <taxon>Spermatophyta</taxon>
        <taxon>Magnoliopsida</taxon>
        <taxon>Liliopsida</taxon>
        <taxon>Poales</taxon>
        <taxon>Poaceae</taxon>
        <taxon>BOP clade</taxon>
        <taxon>Oryzoideae</taxon>
        <taxon>Oryzeae</taxon>
        <taxon>Oryzinae</taxon>
        <taxon>Leersia</taxon>
    </lineage>
</organism>
<evidence type="ECO:0000313" key="2">
    <source>
        <dbReference type="EnsemblPlants" id="LPERR03G18930.1"/>
    </source>
</evidence>
<accession>A0A0D9VVG5</accession>
<dbReference type="Proteomes" id="UP000032180">
    <property type="component" value="Chromosome 3"/>
</dbReference>
<evidence type="ECO:0000256" key="1">
    <source>
        <dbReference type="SAM" id="MobiDB-lite"/>
    </source>
</evidence>
<evidence type="ECO:0000313" key="3">
    <source>
        <dbReference type="Proteomes" id="UP000032180"/>
    </source>
</evidence>